<dbReference type="PROSITE" id="PS00931">
    <property type="entry name" value="CUTINASE_2"/>
    <property type="match status" value="1"/>
</dbReference>
<dbReference type="InterPro" id="IPR000675">
    <property type="entry name" value="Cutinase/axe"/>
</dbReference>
<keyword evidence="5 13" id="KW-0964">Secreted</keyword>
<feature type="disulfide bond" evidence="12">
    <location>
        <begin position="78"/>
        <end position="157"/>
    </location>
</feature>
<proteinExistence type="inferred from homology"/>
<evidence type="ECO:0000256" key="8">
    <source>
        <dbReference type="ARBA" id="ARBA00023026"/>
    </source>
</evidence>
<protein>
    <recommendedName>
        <fullName evidence="3 13">Cutinase</fullName>
        <ecNumber evidence="3 13">3.1.1.74</ecNumber>
    </recommendedName>
</protein>
<evidence type="ECO:0000256" key="11">
    <source>
        <dbReference type="PIRSR" id="PIRSR611150-1"/>
    </source>
</evidence>
<feature type="active site" description="Proton donor/acceptor" evidence="11">
    <location>
        <position position="236"/>
    </location>
</feature>
<keyword evidence="7 13" id="KW-0378">Hydrolase</keyword>
<comment type="similarity">
    <text evidence="2 13">Belongs to the cutinase family.</text>
</comment>
<dbReference type="GO" id="GO:0005576">
    <property type="term" value="C:extracellular region"/>
    <property type="evidence" value="ECO:0007669"/>
    <property type="project" value="UniProtKB-SubCell"/>
</dbReference>
<accession>A0A7S8I0E4</accession>
<dbReference type="PRINTS" id="PR00129">
    <property type="entry name" value="CUTINASE"/>
</dbReference>
<feature type="signal peptide" evidence="13">
    <location>
        <begin position="1"/>
        <end position="16"/>
    </location>
</feature>
<dbReference type="SUPFAM" id="SSF53474">
    <property type="entry name" value="alpha/beta-Hydrolases"/>
    <property type="match status" value="1"/>
</dbReference>
<evidence type="ECO:0000256" key="10">
    <source>
        <dbReference type="ARBA" id="ARBA00034045"/>
    </source>
</evidence>
<dbReference type="Gene3D" id="3.40.50.1820">
    <property type="entry name" value="alpha/beta hydrolase"/>
    <property type="match status" value="1"/>
</dbReference>
<evidence type="ECO:0000256" key="5">
    <source>
        <dbReference type="ARBA" id="ARBA00022525"/>
    </source>
</evidence>
<dbReference type="InterPro" id="IPR011150">
    <property type="entry name" value="Cutinase_monf"/>
</dbReference>
<keyword evidence="6 13" id="KW-0732">Signal</keyword>
<evidence type="ECO:0000256" key="13">
    <source>
        <dbReference type="RuleBase" id="RU361263"/>
    </source>
</evidence>
<feature type="disulfide bond" evidence="12">
    <location>
        <begin position="219"/>
        <end position="226"/>
    </location>
</feature>
<reference evidence="14" key="1">
    <citation type="submission" date="2020-11" db="EMBL/GenBank/DDBJ databases">
        <title>The chromosome-scale genome resource for two endophytic Fusarium species: F. culmorum and F. pseudograminearum.</title>
        <authorList>
            <person name="Yuan Z."/>
        </authorList>
    </citation>
    <scope>NUCLEOTIDE SEQUENCE</scope>
    <source>
        <strain evidence="14">Class2-1B</strain>
    </source>
</reference>
<dbReference type="PROSITE" id="PS00155">
    <property type="entry name" value="CUTINASE_1"/>
    <property type="match status" value="1"/>
</dbReference>
<evidence type="ECO:0000256" key="9">
    <source>
        <dbReference type="ARBA" id="ARBA00023157"/>
    </source>
</evidence>
<dbReference type="EMBL" id="CP064750">
    <property type="protein sequence ID" value="QPC67943.1"/>
    <property type="molecule type" value="Genomic_DNA"/>
</dbReference>
<feature type="chain" id="PRO_5031606109" description="Cutinase" evidence="13">
    <location>
        <begin position="17"/>
        <end position="256"/>
    </location>
</feature>
<comment type="subcellular location">
    <subcellularLocation>
        <location evidence="1 13">Secreted</location>
    </subcellularLocation>
</comment>
<dbReference type="PANTHER" id="PTHR48250">
    <property type="entry name" value="CUTINASE 2-RELATED"/>
    <property type="match status" value="1"/>
</dbReference>
<dbReference type="AlphaFoldDB" id="A0A7S8I0E4"/>
<evidence type="ECO:0000256" key="3">
    <source>
        <dbReference type="ARBA" id="ARBA00013095"/>
    </source>
</evidence>
<feature type="active site" description="Nucleophile" evidence="11">
    <location>
        <position position="168"/>
    </location>
</feature>
<dbReference type="InterPro" id="IPR043580">
    <property type="entry name" value="CUTINASE_1"/>
</dbReference>
<dbReference type="Pfam" id="PF01083">
    <property type="entry name" value="Cutinase"/>
    <property type="match status" value="1"/>
</dbReference>
<dbReference type="SMART" id="SM01110">
    <property type="entry name" value="Cutinase"/>
    <property type="match status" value="1"/>
</dbReference>
<dbReference type="EC" id="3.1.1.74" evidence="3 13"/>
<dbReference type="FunFam" id="3.40.50.1820:FF:000235">
    <property type="entry name" value="Cutinase 1"/>
    <property type="match status" value="1"/>
</dbReference>
<sequence>MKFFAAFSFIAGMASARPAGDVEARQFGSGLGSSLGSGLGSDLGSGFGGLSGGGLGGGLGGLGGSTRNDLEQGAAGSCPKAIFIFARATTEQGNMGMSTGPAVASKLEAKYGKGGVWVQGVGGPYTADVPGNLMPDGSSPAGINEAVRLYNMAHEKCPDTPVVTGGYSQGTALVAAAISKLDAKVMDQVKGCVLFGYTKNAQNNDAIPNYPKDRTAIYCNVGDAVCTGTLIITAAHFMYQADAAGPAPEFLISKIG</sequence>
<evidence type="ECO:0000256" key="2">
    <source>
        <dbReference type="ARBA" id="ARBA00007534"/>
    </source>
</evidence>
<evidence type="ECO:0000256" key="4">
    <source>
        <dbReference type="ARBA" id="ARBA00022487"/>
    </source>
</evidence>
<dbReference type="Proteomes" id="UP000663297">
    <property type="component" value="Chromosome 4"/>
</dbReference>
<dbReference type="InterPro" id="IPR029058">
    <property type="entry name" value="AB_hydrolase_fold"/>
</dbReference>
<name>A0A7S8I0E4_FUSCU</name>
<comment type="function">
    <text evidence="13">Catalyzes the hydrolysis of complex carboxylic polyesters found in the cell wall of plants. Degrades cutin, a macromolecule that forms the structure of the plant cuticle.</text>
</comment>
<organism evidence="14 15">
    <name type="scientific">Fusarium culmorum</name>
    <dbReference type="NCBI Taxonomy" id="5516"/>
    <lineage>
        <taxon>Eukaryota</taxon>
        <taxon>Fungi</taxon>
        <taxon>Dikarya</taxon>
        <taxon>Ascomycota</taxon>
        <taxon>Pezizomycotina</taxon>
        <taxon>Sordariomycetes</taxon>
        <taxon>Hypocreomycetidae</taxon>
        <taxon>Hypocreales</taxon>
        <taxon>Nectriaceae</taxon>
        <taxon>Fusarium</taxon>
    </lineage>
</organism>
<dbReference type="InterPro" id="IPR043579">
    <property type="entry name" value="CUTINASE_2"/>
</dbReference>
<gene>
    <name evidence="14" type="ORF">HYE67_010174</name>
</gene>
<evidence type="ECO:0000256" key="6">
    <source>
        <dbReference type="ARBA" id="ARBA00022729"/>
    </source>
</evidence>
<dbReference type="GO" id="GO:0016052">
    <property type="term" value="P:carbohydrate catabolic process"/>
    <property type="evidence" value="ECO:0007669"/>
    <property type="project" value="TreeGrafter"/>
</dbReference>
<evidence type="ECO:0000256" key="12">
    <source>
        <dbReference type="PIRSR" id="PIRSR611150-2"/>
    </source>
</evidence>
<evidence type="ECO:0000313" key="15">
    <source>
        <dbReference type="Proteomes" id="UP000663297"/>
    </source>
</evidence>
<keyword evidence="9 12" id="KW-1015">Disulfide bond</keyword>
<dbReference type="PANTHER" id="PTHR48250:SF3">
    <property type="entry name" value="CUTINASE 1-RELATED"/>
    <property type="match status" value="1"/>
</dbReference>
<feature type="active site" evidence="11">
    <location>
        <position position="223"/>
    </location>
</feature>
<keyword evidence="8" id="KW-0843">Virulence</keyword>
<keyword evidence="4 13" id="KW-0719">Serine esterase</keyword>
<comment type="catalytic activity">
    <reaction evidence="10 13">
        <text>cutin + H2O = cutin monomers.</text>
        <dbReference type="EC" id="3.1.1.74"/>
    </reaction>
</comment>
<evidence type="ECO:0000313" key="14">
    <source>
        <dbReference type="EMBL" id="QPC67943.1"/>
    </source>
</evidence>
<evidence type="ECO:0000256" key="1">
    <source>
        <dbReference type="ARBA" id="ARBA00004613"/>
    </source>
</evidence>
<evidence type="ECO:0000256" key="7">
    <source>
        <dbReference type="ARBA" id="ARBA00022801"/>
    </source>
</evidence>
<dbReference type="GO" id="GO:0050525">
    <property type="term" value="F:cutinase activity"/>
    <property type="evidence" value="ECO:0007669"/>
    <property type="project" value="UniProtKB-UniRule"/>
</dbReference>